<dbReference type="SUPFAM" id="SSF52540">
    <property type="entry name" value="P-loop containing nucleoside triphosphate hydrolases"/>
    <property type="match status" value="1"/>
</dbReference>
<dbReference type="Proteomes" id="UP000218811">
    <property type="component" value="Unassembled WGS sequence"/>
</dbReference>
<dbReference type="PROSITE" id="PS51716">
    <property type="entry name" value="G_IRG"/>
    <property type="match status" value="1"/>
</dbReference>
<sequence>MGVFGRIKQFILWLTLSEEETKAYNQWKNKKMKPSHGVQAPIVIPTDSEMMAAIRRYQYQYGRRHIAVSGASGCGKSTFINAIRGLGNRSSVSGTHIAPTGVTETTREFGCYPDPKTSDIWYDIPGAGTLSIPAEKYFNTQGLFIFDCIIILFDSRFTETDIAILRRCAYFNIPCFVVRAKSVLHIQNCISDLQDDEDYKGWDEPRLKATAQSKFVEETWLNVTSNLARAGLQPQQVYCIDRSALIPCCQGEARSTDENVINEIDLIKAIRGLPSRKLTF</sequence>
<dbReference type="EMBL" id="KB467943">
    <property type="protein sequence ID" value="PCH38996.1"/>
    <property type="molecule type" value="Genomic_DNA"/>
</dbReference>
<dbReference type="OrthoDB" id="422720at2759"/>
<proteinExistence type="inferred from homology"/>
<dbReference type="Gene3D" id="3.40.50.300">
    <property type="entry name" value="P-loop containing nucleotide triphosphate hydrolases"/>
    <property type="match status" value="1"/>
</dbReference>
<reference evidence="3 4" key="1">
    <citation type="journal article" date="2012" name="Science">
        <title>The Paleozoic origin of enzymatic lignin decomposition reconstructed from 31 fungal genomes.</title>
        <authorList>
            <person name="Floudas D."/>
            <person name="Binder M."/>
            <person name="Riley R."/>
            <person name="Barry K."/>
            <person name="Blanchette R.A."/>
            <person name="Henrissat B."/>
            <person name="Martinez A.T."/>
            <person name="Otillar R."/>
            <person name="Spatafora J.W."/>
            <person name="Yadav J.S."/>
            <person name="Aerts A."/>
            <person name="Benoit I."/>
            <person name="Boyd A."/>
            <person name="Carlson A."/>
            <person name="Copeland A."/>
            <person name="Coutinho P.M."/>
            <person name="de Vries R.P."/>
            <person name="Ferreira P."/>
            <person name="Findley K."/>
            <person name="Foster B."/>
            <person name="Gaskell J."/>
            <person name="Glotzer D."/>
            <person name="Gorecki P."/>
            <person name="Heitman J."/>
            <person name="Hesse C."/>
            <person name="Hori C."/>
            <person name="Igarashi K."/>
            <person name="Jurgens J.A."/>
            <person name="Kallen N."/>
            <person name="Kersten P."/>
            <person name="Kohler A."/>
            <person name="Kuees U."/>
            <person name="Kumar T.K.A."/>
            <person name="Kuo A."/>
            <person name="LaButti K."/>
            <person name="Larrondo L.F."/>
            <person name="Lindquist E."/>
            <person name="Ling A."/>
            <person name="Lombard V."/>
            <person name="Lucas S."/>
            <person name="Lundell T."/>
            <person name="Martin R."/>
            <person name="McLaughlin D.J."/>
            <person name="Morgenstern I."/>
            <person name="Morin E."/>
            <person name="Murat C."/>
            <person name="Nagy L.G."/>
            <person name="Nolan M."/>
            <person name="Ohm R.A."/>
            <person name="Patyshakuliyeva A."/>
            <person name="Rokas A."/>
            <person name="Ruiz-Duenas F.J."/>
            <person name="Sabat G."/>
            <person name="Salamov A."/>
            <person name="Samejima M."/>
            <person name="Schmutz J."/>
            <person name="Slot J.C."/>
            <person name="St John F."/>
            <person name="Stenlid J."/>
            <person name="Sun H."/>
            <person name="Sun S."/>
            <person name="Syed K."/>
            <person name="Tsang A."/>
            <person name="Wiebenga A."/>
            <person name="Young D."/>
            <person name="Pisabarro A."/>
            <person name="Eastwood D.C."/>
            <person name="Martin F."/>
            <person name="Cullen D."/>
            <person name="Grigoriev I.V."/>
            <person name="Hibbett D.S."/>
        </authorList>
    </citation>
    <scope>NUCLEOTIDE SEQUENCE [LARGE SCALE GENOMIC DNA]</scope>
    <source>
        <strain evidence="3 4">MD-104</strain>
    </source>
</reference>
<dbReference type="InterPro" id="IPR030385">
    <property type="entry name" value="G_IRG_dom"/>
</dbReference>
<evidence type="ECO:0000313" key="3">
    <source>
        <dbReference type="EMBL" id="PCH38996.1"/>
    </source>
</evidence>
<dbReference type="InterPro" id="IPR027417">
    <property type="entry name" value="P-loop_NTPase"/>
</dbReference>
<evidence type="ECO:0000313" key="4">
    <source>
        <dbReference type="Proteomes" id="UP000218811"/>
    </source>
</evidence>
<dbReference type="InterPro" id="IPR007743">
    <property type="entry name" value="Immunity-related_GTPase-like"/>
</dbReference>
<evidence type="ECO:0000259" key="2">
    <source>
        <dbReference type="PROSITE" id="PS51716"/>
    </source>
</evidence>
<feature type="domain" description="IRG-type G" evidence="2">
    <location>
        <begin position="62"/>
        <end position="260"/>
    </location>
</feature>
<comment type="similarity">
    <text evidence="1">Belongs to the TRAFAC class dynamin-like GTPase superfamily. IRG family.</text>
</comment>
<keyword evidence="4" id="KW-1185">Reference proteome</keyword>
<dbReference type="PANTHER" id="PTHR14143:SF1">
    <property type="entry name" value="IRG-TYPE G DOMAIN-CONTAINING PROTEIN"/>
    <property type="match status" value="1"/>
</dbReference>
<accession>A0A2H3J9W6</accession>
<gene>
    <name evidence="3" type="ORF">WOLCODRAFT_167748</name>
</gene>
<protein>
    <recommendedName>
        <fullName evidence="2">IRG-type G domain-containing protein</fullName>
    </recommendedName>
</protein>
<name>A0A2H3J9W6_WOLCO</name>
<dbReference type="Pfam" id="PF05049">
    <property type="entry name" value="IIGP"/>
    <property type="match status" value="1"/>
</dbReference>
<evidence type="ECO:0000256" key="1">
    <source>
        <dbReference type="ARBA" id="ARBA00005429"/>
    </source>
</evidence>
<dbReference type="AlphaFoldDB" id="A0A2H3J9W6"/>
<dbReference type="PANTHER" id="PTHR14143">
    <property type="entry name" value="INTERFERON-INDUCIBLE GTPASE FAMILY MEMBER"/>
    <property type="match status" value="1"/>
</dbReference>
<dbReference type="GO" id="GO:0005525">
    <property type="term" value="F:GTP binding"/>
    <property type="evidence" value="ECO:0007669"/>
    <property type="project" value="InterPro"/>
</dbReference>
<dbReference type="GO" id="GO:0016020">
    <property type="term" value="C:membrane"/>
    <property type="evidence" value="ECO:0007669"/>
    <property type="project" value="InterPro"/>
</dbReference>
<organism evidence="3 4">
    <name type="scientific">Wolfiporia cocos (strain MD-104)</name>
    <name type="common">Brown rot fungus</name>
    <dbReference type="NCBI Taxonomy" id="742152"/>
    <lineage>
        <taxon>Eukaryota</taxon>
        <taxon>Fungi</taxon>
        <taxon>Dikarya</taxon>
        <taxon>Basidiomycota</taxon>
        <taxon>Agaricomycotina</taxon>
        <taxon>Agaricomycetes</taxon>
        <taxon>Polyporales</taxon>
        <taxon>Phaeolaceae</taxon>
        <taxon>Wolfiporia</taxon>
    </lineage>
</organism>
<dbReference type="STRING" id="742152.A0A2H3J9W6"/>